<organism evidence="4">
    <name type="scientific">Streptomyces sp. NBC_00060</name>
    <dbReference type="NCBI Taxonomy" id="2975636"/>
    <lineage>
        <taxon>Bacteria</taxon>
        <taxon>Bacillati</taxon>
        <taxon>Actinomycetota</taxon>
        <taxon>Actinomycetes</taxon>
        <taxon>Kitasatosporales</taxon>
        <taxon>Streptomycetaceae</taxon>
        <taxon>Streptomyces</taxon>
    </lineage>
</organism>
<geneLocation type="plasmid" evidence="4">
    <name>unnamed1</name>
</geneLocation>
<dbReference type="GO" id="GO:0004674">
    <property type="term" value="F:protein serine/threonine kinase activity"/>
    <property type="evidence" value="ECO:0007669"/>
    <property type="project" value="UniProtKB-KW"/>
</dbReference>
<evidence type="ECO:0000259" key="3">
    <source>
        <dbReference type="Pfam" id="PF13581"/>
    </source>
</evidence>
<accession>A0AAU2HG10</accession>
<dbReference type="CDD" id="cd16936">
    <property type="entry name" value="HATPase_RsbW-like"/>
    <property type="match status" value="1"/>
</dbReference>
<sequence length="137" mass="15157">MSSPYTFRVPEGRETVRRARRRVVGVARARRYPLDEELMCCLELLASELIMNAVQHGGGPNEVSVSWTGARVRVEVSDIDPTDTRPEPAGPEDEHGRGLVIVDALADAWGRRRHRLGKITWFELGPAAPRATGARAC</sequence>
<dbReference type="AlphaFoldDB" id="A0AAU2HG10"/>
<evidence type="ECO:0000256" key="1">
    <source>
        <dbReference type="ARBA" id="ARBA00022527"/>
    </source>
</evidence>
<dbReference type="Pfam" id="PF13581">
    <property type="entry name" value="HATPase_c_2"/>
    <property type="match status" value="1"/>
</dbReference>
<feature type="region of interest" description="Disordered" evidence="2">
    <location>
        <begin position="75"/>
        <end position="97"/>
    </location>
</feature>
<feature type="domain" description="Histidine kinase/HSP90-like ATPase" evidence="3">
    <location>
        <begin position="14"/>
        <end position="121"/>
    </location>
</feature>
<reference evidence="4" key="1">
    <citation type="submission" date="2022-10" db="EMBL/GenBank/DDBJ databases">
        <title>The complete genomes of actinobacterial strains from the NBC collection.</title>
        <authorList>
            <person name="Joergensen T.S."/>
            <person name="Alvarez Arevalo M."/>
            <person name="Sterndorff E.B."/>
            <person name="Faurdal D."/>
            <person name="Vuksanovic O."/>
            <person name="Mourched A.-S."/>
            <person name="Charusanti P."/>
            <person name="Shaw S."/>
            <person name="Blin K."/>
            <person name="Weber T."/>
        </authorList>
    </citation>
    <scope>NUCLEOTIDE SEQUENCE</scope>
    <source>
        <strain evidence="4">NBC_00060</strain>
        <plasmid evidence="4">unnamed1</plasmid>
    </source>
</reference>
<dbReference type="GO" id="GO:0005524">
    <property type="term" value="F:ATP binding"/>
    <property type="evidence" value="ECO:0007669"/>
    <property type="project" value="UniProtKB-KW"/>
</dbReference>
<keyword evidence="4" id="KW-0614">Plasmid</keyword>
<name>A0AAU2HG10_9ACTN</name>
<dbReference type="InterPro" id="IPR003594">
    <property type="entry name" value="HATPase_dom"/>
</dbReference>
<dbReference type="Gene3D" id="3.30.565.10">
    <property type="entry name" value="Histidine kinase-like ATPase, C-terminal domain"/>
    <property type="match status" value="1"/>
</dbReference>
<dbReference type="PANTHER" id="PTHR35526:SF3">
    <property type="entry name" value="ANTI-SIGMA-F FACTOR RSBW"/>
    <property type="match status" value="1"/>
</dbReference>
<evidence type="ECO:0000256" key="2">
    <source>
        <dbReference type="SAM" id="MobiDB-lite"/>
    </source>
</evidence>
<keyword evidence="1" id="KW-0418">Kinase</keyword>
<keyword evidence="1" id="KW-0808">Transferase</keyword>
<gene>
    <name evidence="4" type="ORF">OHV25_40300</name>
</gene>
<keyword evidence="4" id="KW-0067">ATP-binding</keyword>
<keyword evidence="1" id="KW-0723">Serine/threonine-protein kinase</keyword>
<dbReference type="InterPro" id="IPR036890">
    <property type="entry name" value="HATPase_C_sf"/>
</dbReference>
<keyword evidence="4" id="KW-0547">Nucleotide-binding</keyword>
<dbReference type="PANTHER" id="PTHR35526">
    <property type="entry name" value="ANTI-SIGMA-F FACTOR RSBW-RELATED"/>
    <property type="match status" value="1"/>
</dbReference>
<dbReference type="InterPro" id="IPR050267">
    <property type="entry name" value="Anti-sigma-factor_SerPK"/>
</dbReference>
<dbReference type="EMBL" id="CP108254">
    <property type="protein sequence ID" value="WTU45842.1"/>
    <property type="molecule type" value="Genomic_DNA"/>
</dbReference>
<proteinExistence type="predicted"/>
<evidence type="ECO:0000313" key="4">
    <source>
        <dbReference type="EMBL" id="WTU45842.1"/>
    </source>
</evidence>
<protein>
    <submittedName>
        <fullName evidence="4">ATP-binding protein</fullName>
    </submittedName>
</protein>
<dbReference type="SUPFAM" id="SSF55874">
    <property type="entry name" value="ATPase domain of HSP90 chaperone/DNA topoisomerase II/histidine kinase"/>
    <property type="match status" value="1"/>
</dbReference>